<sequence>MNWKVFALIPVLTLATALPGYSLTHKKSHNTATATQVAQNPQQGNTIKKSNAVHKANAKHKSNSTAVKRSNVLTVGSTGEAVKTAQNALKQQGFYTANVNGVFDNKTRSAVIKFQKSKGLRADGIIGRRTLASLK</sequence>
<dbReference type="AlphaFoldDB" id="B2J2L3"/>
<evidence type="ECO:0000313" key="2">
    <source>
        <dbReference type="EMBL" id="ACC80444.1"/>
    </source>
</evidence>
<dbReference type="InterPro" id="IPR036365">
    <property type="entry name" value="PGBD-like_sf"/>
</dbReference>
<reference evidence="3" key="1">
    <citation type="submission" date="2008-04" db="EMBL/GenBank/DDBJ databases">
        <title>Complete sequence of chromosome of Nostoc punctiforme ATCC 29133.</title>
        <authorList>
            <consortium name="US DOE Joint Genome Institute"/>
            <person name="Copeland A."/>
            <person name="Lucas S."/>
            <person name="Lapidus A."/>
            <person name="Glavina del Rio T."/>
            <person name="Dalin E."/>
            <person name="Tice H."/>
            <person name="Pitluck S."/>
            <person name="Chain P."/>
            <person name="Malfatti S."/>
            <person name="Shin M."/>
            <person name="Vergez L."/>
            <person name="Schmutz J."/>
            <person name="Larimer F."/>
            <person name="Land M."/>
            <person name="Hauser L."/>
            <person name="Kyrpides N."/>
            <person name="Kim E."/>
            <person name="Meeks J.C."/>
            <person name="Elhai J."/>
            <person name="Campbell E.L."/>
            <person name="Thiel T."/>
            <person name="Longmire J."/>
            <person name="Potts M."/>
            <person name="Atlas R."/>
        </authorList>
    </citation>
    <scope>NUCLEOTIDE SEQUENCE [LARGE SCALE GENOMIC DNA]</scope>
    <source>
        <strain evidence="3">ATCC 29133 / PCC 73102</strain>
    </source>
</reference>
<protein>
    <submittedName>
        <fullName evidence="2">Peptidoglycan-binding domain 1 protein</fullName>
    </submittedName>
</protein>
<feature type="domain" description="Peptidoglycan binding-like" evidence="1">
    <location>
        <begin position="78"/>
        <end position="134"/>
    </location>
</feature>
<dbReference type="Proteomes" id="UP000001191">
    <property type="component" value="Chromosome"/>
</dbReference>
<dbReference type="Pfam" id="PF01471">
    <property type="entry name" value="PG_binding_1"/>
    <property type="match status" value="1"/>
</dbReference>
<reference evidence="2 3" key="2">
    <citation type="journal article" date="2013" name="Plant Physiol.">
        <title>A Nostoc punctiforme Sugar Transporter Necessary to Establish a Cyanobacterium-Plant Symbiosis.</title>
        <authorList>
            <person name="Ekman M."/>
            <person name="Picossi S."/>
            <person name="Campbell E.L."/>
            <person name="Meeks J.C."/>
            <person name="Flores E."/>
        </authorList>
    </citation>
    <scope>NUCLEOTIDE SEQUENCE [LARGE SCALE GENOMIC DNA]</scope>
    <source>
        <strain evidence="3">ATCC 29133 / PCC 73102</strain>
    </source>
</reference>
<accession>B2J2L3</accession>
<dbReference type="eggNOG" id="COG3409">
    <property type="taxonomic scope" value="Bacteria"/>
</dbReference>
<dbReference type="EnsemblBacteria" id="ACC80444">
    <property type="protein sequence ID" value="ACC80444"/>
    <property type="gene ID" value="Npun_R1782"/>
</dbReference>
<dbReference type="HOGENOM" id="CLU_1947866_0_0_3"/>
<dbReference type="EMBL" id="CP001037">
    <property type="protein sequence ID" value="ACC80444.1"/>
    <property type="molecule type" value="Genomic_DNA"/>
</dbReference>
<dbReference type="InterPro" id="IPR002477">
    <property type="entry name" value="Peptidoglycan-bd-like"/>
</dbReference>
<dbReference type="KEGG" id="npu:Npun_R1782"/>
<dbReference type="PhylomeDB" id="B2J2L3"/>
<dbReference type="OrthoDB" id="9813368at2"/>
<organism evidence="2 3">
    <name type="scientific">Nostoc punctiforme (strain ATCC 29133 / PCC 73102)</name>
    <dbReference type="NCBI Taxonomy" id="63737"/>
    <lineage>
        <taxon>Bacteria</taxon>
        <taxon>Bacillati</taxon>
        <taxon>Cyanobacteriota</taxon>
        <taxon>Cyanophyceae</taxon>
        <taxon>Nostocales</taxon>
        <taxon>Nostocaceae</taxon>
        <taxon>Nostoc</taxon>
    </lineage>
</organism>
<proteinExistence type="predicted"/>
<dbReference type="SUPFAM" id="SSF47090">
    <property type="entry name" value="PGBD-like"/>
    <property type="match status" value="1"/>
</dbReference>
<name>B2J2L3_NOSP7</name>
<dbReference type="InterPro" id="IPR036366">
    <property type="entry name" value="PGBDSf"/>
</dbReference>
<dbReference type="Gene3D" id="1.10.101.10">
    <property type="entry name" value="PGBD-like superfamily/PGBD"/>
    <property type="match status" value="1"/>
</dbReference>
<dbReference type="STRING" id="63737.Npun_R1782"/>
<gene>
    <name evidence="2" type="ordered locus">Npun_R1782</name>
</gene>
<evidence type="ECO:0000259" key="1">
    <source>
        <dbReference type="Pfam" id="PF01471"/>
    </source>
</evidence>
<dbReference type="RefSeq" id="WP_012408462.1">
    <property type="nucleotide sequence ID" value="NC_010628.1"/>
</dbReference>
<evidence type="ECO:0000313" key="3">
    <source>
        <dbReference type="Proteomes" id="UP000001191"/>
    </source>
</evidence>
<keyword evidence="3" id="KW-1185">Reference proteome</keyword>